<dbReference type="PROSITE" id="PS00107">
    <property type="entry name" value="PROTEIN_KINASE_ATP"/>
    <property type="match status" value="1"/>
</dbReference>
<dbReference type="Gene3D" id="3.40.50.2300">
    <property type="match status" value="1"/>
</dbReference>
<keyword evidence="2 7" id="KW-0812">Transmembrane</keyword>
<dbReference type="InterPro" id="IPR001245">
    <property type="entry name" value="Ser-Thr/Tyr_kinase_cat_dom"/>
</dbReference>
<dbReference type="Gene3D" id="1.10.510.10">
    <property type="entry name" value="Transferase(Phosphotransferase) domain 1"/>
    <property type="match status" value="1"/>
</dbReference>
<dbReference type="InterPro" id="IPR000719">
    <property type="entry name" value="Prot_kinase_dom"/>
</dbReference>
<dbReference type="EMBL" id="CAJOBZ010000004">
    <property type="protein sequence ID" value="CAF4786750.1"/>
    <property type="molecule type" value="Genomic_DNA"/>
</dbReference>
<name>A0A821NL31_9NEOP</name>
<keyword evidence="10" id="KW-1185">Reference proteome</keyword>
<gene>
    <name evidence="9" type="ORF">PMACD_LOCUS2660</name>
</gene>
<evidence type="ECO:0000256" key="6">
    <source>
        <dbReference type="PROSITE-ProRule" id="PRU10141"/>
    </source>
</evidence>
<comment type="caution">
    <text evidence="9">The sequence shown here is derived from an EMBL/GenBank/DDBJ whole genome shotgun (WGS) entry which is preliminary data.</text>
</comment>
<dbReference type="InterPro" id="IPR028082">
    <property type="entry name" value="Peripla_BP_I"/>
</dbReference>
<dbReference type="SUPFAM" id="SSF53822">
    <property type="entry name" value="Periplasmic binding protein-like I"/>
    <property type="match status" value="1"/>
</dbReference>
<keyword evidence="3 7" id="KW-1133">Transmembrane helix</keyword>
<dbReference type="PROSITE" id="PS50011">
    <property type="entry name" value="PROTEIN_KINASE_DOM"/>
    <property type="match status" value="1"/>
</dbReference>
<evidence type="ECO:0000256" key="4">
    <source>
        <dbReference type="ARBA" id="ARBA00023136"/>
    </source>
</evidence>
<dbReference type="AlphaFoldDB" id="A0A821NL31"/>
<dbReference type="InterPro" id="IPR001828">
    <property type="entry name" value="ANF_lig-bd_rcpt"/>
</dbReference>
<organism evidence="9 10">
    <name type="scientific">Pieris macdunnoughi</name>
    <dbReference type="NCBI Taxonomy" id="345717"/>
    <lineage>
        <taxon>Eukaryota</taxon>
        <taxon>Metazoa</taxon>
        <taxon>Ecdysozoa</taxon>
        <taxon>Arthropoda</taxon>
        <taxon>Hexapoda</taxon>
        <taxon>Insecta</taxon>
        <taxon>Pterygota</taxon>
        <taxon>Neoptera</taxon>
        <taxon>Endopterygota</taxon>
        <taxon>Lepidoptera</taxon>
        <taxon>Glossata</taxon>
        <taxon>Ditrysia</taxon>
        <taxon>Papilionoidea</taxon>
        <taxon>Pieridae</taxon>
        <taxon>Pierinae</taxon>
        <taxon>Pieris</taxon>
    </lineage>
</organism>
<keyword evidence="4 7" id="KW-0472">Membrane</keyword>
<feature type="binding site" evidence="6">
    <location>
        <position position="840"/>
    </location>
    <ligand>
        <name>ATP</name>
        <dbReference type="ChEBI" id="CHEBI:30616"/>
    </ligand>
</feature>
<sequence length="1110" mass="125943">MSKKYLFYYVMLIVNFQVNSQYCQRLYEVYHNSSNKVQRHVRIDKQEYEVIVSGGGGAARASAALLLAVLRNILLYTARLDPVHRNVCELMTKSLALAPAAILNHEDCGIGSNIDRITSLSRPALPVNLHFMARLSTTSSCIIESWTFLKNISALTCGFLTTKYFNSEESQRKFSKQCNESPCIVVLARNESSYDSEILQEFEKRASNAELNVAIIIFDTDTSFRREVFTLYNSNRTYLFIDENIWINDPDVVQLEFPPCPRADTKCLSGLIVNAPKAILIGDGEDVKDYAPPIYKLMNEFSPKPEHIKDVLLKELDAHNIEEAACFWALNNKIEFEQWFKVKEKKLPPEYVINLITCKNDSYIDLYRKVCVVVNIHFLWRDIKELDYRINEMPLNCTNKHELQIAVSSKQKDLAGYIVFGWHPGLAGGSNTAQYTQIPLMVAGPAKDSLLGESTYGTSGKLTDLARGYRHFLSQCGWSRVAIVSDDTEYSKSFAEAIVSGRNLNYVQVTVSEDTISWGLRELKSYDARIIIVNTDCVLADAILSKVVKVFSPLTNYVWIVRDWCVMENRRKIEGLVHFTIEFSWRGGKVFGGSDDLRLKLSEIPGLMQRNITSVPEISYLADALLQLGHGFAAYRRHDISRRFDLHGFGTAQDYYEAIGAVNVTGIAQTLKFNNFSVHEPLVFVGRWRGNERDSVAIWKLVNTTVVKIWSAINDTDSCYSILGFTKISDSDNCIVRSGNDFTPRCHDAFILIMITSVLLICIAIYVAQRMRQKRLLAENEALVARLLESRQEKASALIGFLVDRGSIRLLHEIGSGSYGRVRFAELTRPGRGTLVVAAKELHEGLLSMAEENEILREACVLARLEHNNVIRLMGVCLVGGPPLVLMEHAIYLDLQRYLIERRHLATKLVYDKEADYEMSDECLTRWARDAACALEYLTERRLVHRDIRAANCLIDKKRSLKLADFGMARELDEEESTYMTCRKGLFPVLWMAPESLKEGVFSLASDIWATGVLLLEIATIGARPYGDWPTWRVLSHVVDGGRPPLPPDASMQMRKLLQRCWHMDPYRRITATELREYLTNNPKVISITLLSPEPPLIPPLQEADIKFLT</sequence>
<protein>
    <recommendedName>
        <fullName evidence="8">Protein kinase domain-containing protein</fullName>
    </recommendedName>
</protein>
<evidence type="ECO:0000256" key="2">
    <source>
        <dbReference type="ARBA" id="ARBA00022692"/>
    </source>
</evidence>
<dbReference type="InterPro" id="IPR020635">
    <property type="entry name" value="Tyr_kinase_cat_dom"/>
</dbReference>
<accession>A0A821NL31</accession>
<dbReference type="InterPro" id="IPR008266">
    <property type="entry name" value="Tyr_kinase_AS"/>
</dbReference>
<feature type="transmembrane region" description="Helical" evidence="7">
    <location>
        <begin position="749"/>
        <end position="768"/>
    </location>
</feature>
<dbReference type="CDD" id="cd00192">
    <property type="entry name" value="PTKc"/>
    <property type="match status" value="1"/>
</dbReference>
<keyword evidence="6" id="KW-0067">ATP-binding</keyword>
<keyword evidence="6" id="KW-0547">Nucleotide-binding</keyword>
<evidence type="ECO:0000256" key="1">
    <source>
        <dbReference type="ARBA" id="ARBA00004167"/>
    </source>
</evidence>
<dbReference type="GO" id="GO:0005524">
    <property type="term" value="F:ATP binding"/>
    <property type="evidence" value="ECO:0007669"/>
    <property type="project" value="UniProtKB-UniRule"/>
</dbReference>
<dbReference type="GO" id="GO:0004714">
    <property type="term" value="F:transmembrane receptor protein tyrosine kinase activity"/>
    <property type="evidence" value="ECO:0007669"/>
    <property type="project" value="UniProtKB-EC"/>
</dbReference>
<dbReference type="PROSITE" id="PS00109">
    <property type="entry name" value="PROTEIN_KINASE_TYR"/>
    <property type="match status" value="1"/>
</dbReference>
<dbReference type="Pfam" id="PF01094">
    <property type="entry name" value="ANF_receptor"/>
    <property type="match status" value="1"/>
</dbReference>
<dbReference type="OrthoDB" id="4062651at2759"/>
<dbReference type="InterPro" id="IPR050122">
    <property type="entry name" value="RTK"/>
</dbReference>
<evidence type="ECO:0000313" key="10">
    <source>
        <dbReference type="Proteomes" id="UP000663880"/>
    </source>
</evidence>
<evidence type="ECO:0000313" key="9">
    <source>
        <dbReference type="EMBL" id="CAF4786750.1"/>
    </source>
</evidence>
<dbReference type="InterPro" id="IPR011009">
    <property type="entry name" value="Kinase-like_dom_sf"/>
</dbReference>
<dbReference type="Pfam" id="PF07714">
    <property type="entry name" value="PK_Tyr_Ser-Thr"/>
    <property type="match status" value="1"/>
</dbReference>
<dbReference type="SUPFAM" id="SSF56112">
    <property type="entry name" value="Protein kinase-like (PK-like)"/>
    <property type="match status" value="1"/>
</dbReference>
<dbReference type="PANTHER" id="PTHR24416">
    <property type="entry name" value="TYROSINE-PROTEIN KINASE RECEPTOR"/>
    <property type="match status" value="1"/>
</dbReference>
<dbReference type="PANTHER" id="PTHR24416:SF611">
    <property type="entry name" value="TYROSINE-PROTEIN KINASE TRANSMEMBRANE RECEPTOR ROR"/>
    <property type="match status" value="1"/>
</dbReference>
<dbReference type="GO" id="GO:0043235">
    <property type="term" value="C:receptor complex"/>
    <property type="evidence" value="ECO:0007669"/>
    <property type="project" value="TreeGrafter"/>
</dbReference>
<dbReference type="Gene3D" id="3.30.200.20">
    <property type="entry name" value="Phosphorylase Kinase, domain 1"/>
    <property type="match status" value="1"/>
</dbReference>
<evidence type="ECO:0000259" key="8">
    <source>
        <dbReference type="PROSITE" id="PS50011"/>
    </source>
</evidence>
<proteinExistence type="predicted"/>
<dbReference type="PRINTS" id="PR00109">
    <property type="entry name" value="TYRKINASE"/>
</dbReference>
<evidence type="ECO:0000256" key="3">
    <source>
        <dbReference type="ARBA" id="ARBA00022989"/>
    </source>
</evidence>
<dbReference type="GO" id="GO:0005886">
    <property type="term" value="C:plasma membrane"/>
    <property type="evidence" value="ECO:0007669"/>
    <property type="project" value="TreeGrafter"/>
</dbReference>
<dbReference type="GO" id="GO:0007169">
    <property type="term" value="P:cell surface receptor protein tyrosine kinase signaling pathway"/>
    <property type="evidence" value="ECO:0007669"/>
    <property type="project" value="TreeGrafter"/>
</dbReference>
<evidence type="ECO:0000256" key="5">
    <source>
        <dbReference type="ARBA" id="ARBA00051243"/>
    </source>
</evidence>
<evidence type="ECO:0000256" key="7">
    <source>
        <dbReference type="SAM" id="Phobius"/>
    </source>
</evidence>
<dbReference type="SMART" id="SM00219">
    <property type="entry name" value="TyrKc"/>
    <property type="match status" value="1"/>
</dbReference>
<comment type="subcellular location">
    <subcellularLocation>
        <location evidence="1">Membrane</location>
        <topology evidence="1">Single-pass membrane protein</topology>
    </subcellularLocation>
</comment>
<comment type="catalytic activity">
    <reaction evidence="5">
        <text>L-tyrosyl-[protein] + ATP = O-phospho-L-tyrosyl-[protein] + ADP + H(+)</text>
        <dbReference type="Rhea" id="RHEA:10596"/>
        <dbReference type="Rhea" id="RHEA-COMP:10136"/>
        <dbReference type="Rhea" id="RHEA-COMP:20101"/>
        <dbReference type="ChEBI" id="CHEBI:15378"/>
        <dbReference type="ChEBI" id="CHEBI:30616"/>
        <dbReference type="ChEBI" id="CHEBI:46858"/>
        <dbReference type="ChEBI" id="CHEBI:61978"/>
        <dbReference type="ChEBI" id="CHEBI:456216"/>
        <dbReference type="EC" id="2.7.10.1"/>
    </reaction>
</comment>
<dbReference type="InterPro" id="IPR017441">
    <property type="entry name" value="Protein_kinase_ATP_BS"/>
</dbReference>
<feature type="domain" description="Protein kinase" evidence="8">
    <location>
        <begin position="808"/>
        <end position="1085"/>
    </location>
</feature>
<reference evidence="9" key="1">
    <citation type="submission" date="2021-02" db="EMBL/GenBank/DDBJ databases">
        <authorList>
            <person name="Steward A R."/>
        </authorList>
    </citation>
    <scope>NUCLEOTIDE SEQUENCE</scope>
</reference>
<dbReference type="Proteomes" id="UP000663880">
    <property type="component" value="Unassembled WGS sequence"/>
</dbReference>